<evidence type="ECO:0000256" key="3">
    <source>
        <dbReference type="ARBA" id="ARBA00023242"/>
    </source>
</evidence>
<feature type="transmembrane region" description="Helical" evidence="4">
    <location>
        <begin position="93"/>
        <end position="112"/>
    </location>
</feature>
<name>A0ABN9MRU2_9NEOB</name>
<dbReference type="Gene3D" id="1.20.120.550">
    <property type="entry name" value="Membrane associated eicosanoid/glutathione metabolism-like domain"/>
    <property type="match status" value="1"/>
</dbReference>
<keyword evidence="4" id="KW-0472">Membrane</keyword>
<keyword evidence="4" id="KW-1133">Transmembrane helix</keyword>
<evidence type="ECO:0000256" key="2">
    <source>
        <dbReference type="ARBA" id="ARBA00010459"/>
    </source>
</evidence>
<organism evidence="5 6">
    <name type="scientific">Ranitomeya imitator</name>
    <name type="common">mimic poison frog</name>
    <dbReference type="NCBI Taxonomy" id="111125"/>
    <lineage>
        <taxon>Eukaryota</taxon>
        <taxon>Metazoa</taxon>
        <taxon>Chordata</taxon>
        <taxon>Craniata</taxon>
        <taxon>Vertebrata</taxon>
        <taxon>Euteleostomi</taxon>
        <taxon>Amphibia</taxon>
        <taxon>Batrachia</taxon>
        <taxon>Anura</taxon>
        <taxon>Neobatrachia</taxon>
        <taxon>Hyloidea</taxon>
        <taxon>Dendrobatidae</taxon>
        <taxon>Dendrobatinae</taxon>
        <taxon>Ranitomeya</taxon>
    </lineage>
</organism>
<comment type="caution">
    <text evidence="5">The sequence shown here is derived from an EMBL/GenBank/DDBJ whole genome shotgun (WGS) entry which is preliminary data.</text>
</comment>
<accession>A0ABN9MRU2</accession>
<evidence type="ECO:0000313" key="5">
    <source>
        <dbReference type="EMBL" id="CAJ0968376.1"/>
    </source>
</evidence>
<proteinExistence type="inferred from homology"/>
<dbReference type="InterPro" id="IPR023352">
    <property type="entry name" value="MAPEG-like_dom_sf"/>
</dbReference>
<keyword evidence="3" id="KW-0539">Nucleus</keyword>
<gene>
    <name evidence="5" type="ORF">RIMI_LOCUS23040219</name>
</gene>
<evidence type="ECO:0000256" key="4">
    <source>
        <dbReference type="SAM" id="Phobius"/>
    </source>
</evidence>
<protein>
    <submittedName>
        <fullName evidence="5">Uncharacterized protein</fullName>
    </submittedName>
</protein>
<dbReference type="Proteomes" id="UP001176940">
    <property type="component" value="Unassembled WGS sequence"/>
</dbReference>
<comment type="subcellular location">
    <subcellularLocation>
        <location evidence="1">Nucleus membrane</location>
        <topology evidence="1">Multi-pass membrane protein</topology>
    </subcellularLocation>
</comment>
<evidence type="ECO:0000256" key="1">
    <source>
        <dbReference type="ARBA" id="ARBA00004232"/>
    </source>
</evidence>
<keyword evidence="6" id="KW-1185">Reference proteome</keyword>
<dbReference type="InterPro" id="IPR050997">
    <property type="entry name" value="MAPEG"/>
</dbReference>
<dbReference type="SUPFAM" id="SSF161084">
    <property type="entry name" value="MAPEG domain-like"/>
    <property type="match status" value="1"/>
</dbReference>
<sequence length="149" mass="16661">MDENPSNKNSKTPVWLQKVFTSCETIKRGCYQEVADTFGSYSANASSLFLSQLTLAMIKGTDASGHWVLRSCKSETSLCIEPSENSYNMQDQVALLAFVTIAAVLEQAYFSMQVIWARRKYKISPPNTTGHPTFDRIFRAHEVSPPVIS</sequence>
<comment type="similarity">
    <text evidence="2">Belongs to the MAPEG family.</text>
</comment>
<reference evidence="5" key="1">
    <citation type="submission" date="2023-07" db="EMBL/GenBank/DDBJ databases">
        <authorList>
            <person name="Stuckert A."/>
        </authorList>
    </citation>
    <scope>NUCLEOTIDE SEQUENCE</scope>
</reference>
<dbReference type="PANTHER" id="PTHR10250">
    <property type="entry name" value="MICROSOMAL GLUTATHIONE S-TRANSFERASE"/>
    <property type="match status" value="1"/>
</dbReference>
<dbReference type="PANTHER" id="PTHR10250:SF4">
    <property type="entry name" value="LEUKOTRIENE C4 SYNTHASE"/>
    <property type="match status" value="1"/>
</dbReference>
<evidence type="ECO:0000313" key="6">
    <source>
        <dbReference type="Proteomes" id="UP001176940"/>
    </source>
</evidence>
<dbReference type="EMBL" id="CAUEEQ010079202">
    <property type="protein sequence ID" value="CAJ0968376.1"/>
    <property type="molecule type" value="Genomic_DNA"/>
</dbReference>
<keyword evidence="4" id="KW-0812">Transmembrane</keyword>